<organism evidence="2 3">
    <name type="scientific">Anaerostipes hadrus</name>
    <dbReference type="NCBI Taxonomy" id="649756"/>
    <lineage>
        <taxon>Bacteria</taxon>
        <taxon>Bacillati</taxon>
        <taxon>Bacillota</taxon>
        <taxon>Clostridia</taxon>
        <taxon>Lachnospirales</taxon>
        <taxon>Lachnospiraceae</taxon>
        <taxon>Anaerostipes</taxon>
    </lineage>
</organism>
<dbReference type="EMBL" id="FP929061">
    <property type="protein sequence ID" value="CBL37898.1"/>
    <property type="molecule type" value="Genomic_DNA"/>
</dbReference>
<dbReference type="PATRIC" id="fig|245018.3.peg.1066"/>
<dbReference type="SUPFAM" id="SSF53850">
    <property type="entry name" value="Periplasmic binding protein-like II"/>
    <property type="match status" value="1"/>
</dbReference>
<evidence type="ECO:0000259" key="1">
    <source>
        <dbReference type="Pfam" id="PF03466"/>
    </source>
</evidence>
<dbReference type="Gene3D" id="3.40.190.10">
    <property type="entry name" value="Periplasmic binding protein-like II"/>
    <property type="match status" value="2"/>
</dbReference>
<accession>D4MZ53</accession>
<dbReference type="Proteomes" id="UP000008960">
    <property type="component" value="Chromosome"/>
</dbReference>
<reference evidence="2 3" key="1">
    <citation type="submission" date="2010-03" db="EMBL/GenBank/DDBJ databases">
        <title>The genome sequence of Clostridiales sp. SSC/2.</title>
        <authorList>
            <consortium name="metaHIT consortium -- http://www.metahit.eu/"/>
            <person name="Pajon A."/>
            <person name="Turner K."/>
            <person name="Parkhill J."/>
            <person name="Duncan S."/>
            <person name="Flint H."/>
        </authorList>
    </citation>
    <scope>NUCLEOTIDE SEQUENCE [LARGE SCALE GENOMIC DNA]</scope>
    <source>
        <strain evidence="2 3">SSC/2</strain>
    </source>
</reference>
<evidence type="ECO:0000313" key="2">
    <source>
        <dbReference type="EMBL" id="CBL37898.1"/>
    </source>
</evidence>
<feature type="domain" description="LysR substrate-binding" evidence="1">
    <location>
        <begin position="48"/>
        <end position="196"/>
    </location>
</feature>
<sequence length="201" mass="23602">MLKTEQNIVYMVQEFDRKLRSITIASCAPAPLWLLSPNISFYYPDNIISFSICEIDQVIKHIETGQIDIGILPFEYQKDDLCTTHFFTEHLSVCIPFGHSLCSYDKLTFHDLNGYNRLLWDQLGFWTDLCKRKMPASKFLIQTDESEFLELVKSSTLFCFSTNYASYPDEILNDRKRIPIVDDCANVEYWVVWKKGNTYRF</sequence>
<dbReference type="InterPro" id="IPR005119">
    <property type="entry name" value="LysR_subst-bd"/>
</dbReference>
<protein>
    <submittedName>
        <fullName evidence="2">Transcriptional regulator</fullName>
    </submittedName>
</protein>
<proteinExistence type="predicted"/>
<dbReference type="AlphaFoldDB" id="D4MZ53"/>
<reference evidence="2 3" key="2">
    <citation type="submission" date="2010-03" db="EMBL/GenBank/DDBJ databases">
        <authorList>
            <person name="Pajon A."/>
        </authorList>
    </citation>
    <scope>NUCLEOTIDE SEQUENCE [LARGE SCALE GENOMIC DNA]</scope>
    <source>
        <strain evidence="2 3">SSC/2</strain>
    </source>
</reference>
<name>D4MZ53_ANAHA</name>
<dbReference type="RefSeq" id="WP_008392484.1">
    <property type="nucleotide sequence ID" value="NC_021016.1"/>
</dbReference>
<dbReference type="CDD" id="cd05466">
    <property type="entry name" value="PBP2_LTTR_substrate"/>
    <property type="match status" value="1"/>
</dbReference>
<gene>
    <name evidence="2" type="ORF">CL2_08790</name>
</gene>
<dbReference type="Pfam" id="PF03466">
    <property type="entry name" value="LysR_substrate"/>
    <property type="match status" value="1"/>
</dbReference>
<dbReference type="KEGG" id="bprl:CL2_08790"/>
<evidence type="ECO:0000313" key="3">
    <source>
        <dbReference type="Proteomes" id="UP000008960"/>
    </source>
</evidence>